<dbReference type="Proteomes" id="UP000312594">
    <property type="component" value="Unassembled WGS sequence"/>
</dbReference>
<dbReference type="Gene3D" id="1.20.1560.10">
    <property type="entry name" value="ABC transporter type 1, transmembrane domain"/>
    <property type="match status" value="1"/>
</dbReference>
<dbReference type="GO" id="GO:0140359">
    <property type="term" value="F:ABC-type transporter activity"/>
    <property type="evidence" value="ECO:0007669"/>
    <property type="project" value="InterPro"/>
</dbReference>
<dbReference type="SMART" id="SM00382">
    <property type="entry name" value="AAA"/>
    <property type="match status" value="1"/>
</dbReference>
<dbReference type="PROSITE" id="PS50893">
    <property type="entry name" value="ABC_TRANSPORTER_2"/>
    <property type="match status" value="1"/>
</dbReference>
<dbReference type="InterPro" id="IPR011527">
    <property type="entry name" value="ABC1_TM_dom"/>
</dbReference>
<feature type="transmembrane region" description="Helical" evidence="10">
    <location>
        <begin position="62"/>
        <end position="88"/>
    </location>
</feature>
<dbReference type="PROSITE" id="PS00211">
    <property type="entry name" value="ABC_TRANSPORTER_1"/>
    <property type="match status" value="1"/>
</dbReference>
<keyword evidence="2" id="KW-0813">Transport</keyword>
<evidence type="ECO:0000256" key="1">
    <source>
        <dbReference type="ARBA" id="ARBA00004429"/>
    </source>
</evidence>
<keyword evidence="4 10" id="KW-0812">Transmembrane</keyword>
<dbReference type="AlphaFoldDB" id="A0A5C5C7L1"/>
<dbReference type="GO" id="GO:0005524">
    <property type="term" value="F:ATP binding"/>
    <property type="evidence" value="ECO:0007669"/>
    <property type="project" value="UniProtKB-KW"/>
</dbReference>
<reference evidence="13 14" key="1">
    <citation type="journal article" date="2005" name="Appl. Environ. Microbiol.">
        <title>Intestinal bacterial communities that produce active estrogen-like compounds enterodiol and enterolactone in humans.</title>
        <authorList>
            <person name="Clavel T."/>
            <person name="Henderson G."/>
            <person name="Alpert C.A."/>
            <person name="Philippe C."/>
            <person name="Rigottier-Gois L."/>
            <person name="Dore J."/>
            <person name="Blaut M."/>
        </authorList>
    </citation>
    <scope>NUCLEOTIDE SEQUENCE [LARGE SCALE GENOMIC DNA]</scope>
    <source>
        <strain evidence="13 14">SECO-MT75m2</strain>
    </source>
</reference>
<dbReference type="SUPFAM" id="SSF52540">
    <property type="entry name" value="P-loop containing nucleoside triphosphate hydrolases"/>
    <property type="match status" value="1"/>
</dbReference>
<evidence type="ECO:0000256" key="3">
    <source>
        <dbReference type="ARBA" id="ARBA00022475"/>
    </source>
</evidence>
<dbReference type="InterPro" id="IPR036640">
    <property type="entry name" value="ABC1_TM_sf"/>
</dbReference>
<comment type="caution">
    <text evidence="13">The sequence shown here is derived from an EMBL/GenBank/DDBJ whole genome shotgun (WGS) entry which is preliminary data.</text>
</comment>
<keyword evidence="8 10" id="KW-0472">Membrane</keyword>
<dbReference type="InterPro" id="IPR003439">
    <property type="entry name" value="ABC_transporter-like_ATP-bd"/>
</dbReference>
<keyword evidence="6 13" id="KW-0067">ATP-binding</keyword>
<dbReference type="InterPro" id="IPR017871">
    <property type="entry name" value="ABC_transporter-like_CS"/>
</dbReference>
<keyword evidence="7 10" id="KW-1133">Transmembrane helix</keyword>
<feature type="transmembrane region" description="Helical" evidence="10">
    <location>
        <begin position="28"/>
        <end position="50"/>
    </location>
</feature>
<evidence type="ECO:0000259" key="12">
    <source>
        <dbReference type="PROSITE" id="PS50929"/>
    </source>
</evidence>
<accession>A0A5C5C7L1</accession>
<dbReference type="GO" id="GO:0005886">
    <property type="term" value="C:plasma membrane"/>
    <property type="evidence" value="ECO:0007669"/>
    <property type="project" value="UniProtKB-SubCell"/>
</dbReference>
<comment type="subcellular location">
    <subcellularLocation>
        <location evidence="1">Cell inner membrane</location>
        <topology evidence="1">Multi-pass membrane protein</topology>
    </subcellularLocation>
</comment>
<evidence type="ECO:0000256" key="5">
    <source>
        <dbReference type="ARBA" id="ARBA00022741"/>
    </source>
</evidence>
<evidence type="ECO:0000256" key="8">
    <source>
        <dbReference type="ARBA" id="ARBA00023136"/>
    </source>
</evidence>
<dbReference type="InterPro" id="IPR003593">
    <property type="entry name" value="AAA+_ATPase"/>
</dbReference>
<gene>
    <name evidence="13" type="ORF">FIC87_03095</name>
</gene>
<evidence type="ECO:0000313" key="14">
    <source>
        <dbReference type="Proteomes" id="UP000312594"/>
    </source>
</evidence>
<dbReference type="SUPFAM" id="SSF90123">
    <property type="entry name" value="ABC transporter transmembrane region"/>
    <property type="match status" value="1"/>
</dbReference>
<keyword evidence="3" id="KW-1003">Cell membrane</keyword>
<evidence type="ECO:0000259" key="11">
    <source>
        <dbReference type="PROSITE" id="PS50893"/>
    </source>
</evidence>
<organism evidence="13 14">
    <name type="scientific">Eggerthella lenta</name>
    <name type="common">Eubacterium lentum</name>
    <dbReference type="NCBI Taxonomy" id="84112"/>
    <lineage>
        <taxon>Bacteria</taxon>
        <taxon>Bacillati</taxon>
        <taxon>Actinomycetota</taxon>
        <taxon>Coriobacteriia</taxon>
        <taxon>Eggerthellales</taxon>
        <taxon>Eggerthellaceae</taxon>
        <taxon>Eggerthella</taxon>
    </lineage>
</organism>
<evidence type="ECO:0000256" key="6">
    <source>
        <dbReference type="ARBA" id="ARBA00022840"/>
    </source>
</evidence>
<dbReference type="Pfam" id="PF00005">
    <property type="entry name" value="ABC_tran"/>
    <property type="match status" value="1"/>
</dbReference>
<dbReference type="InterPro" id="IPR027417">
    <property type="entry name" value="P-loop_NTPase"/>
</dbReference>
<feature type="transmembrane region" description="Helical" evidence="10">
    <location>
        <begin position="137"/>
        <end position="159"/>
    </location>
</feature>
<dbReference type="PANTHER" id="PTHR24221">
    <property type="entry name" value="ATP-BINDING CASSETTE SUB-FAMILY B"/>
    <property type="match status" value="1"/>
</dbReference>
<dbReference type="Pfam" id="PF00664">
    <property type="entry name" value="ABC_membrane"/>
    <property type="match status" value="1"/>
</dbReference>
<dbReference type="PANTHER" id="PTHR24221:SF397">
    <property type="entry name" value="ABC TRANSPORTER, ATP-BINDING TRANSMEMBRANE PROTEIN"/>
    <property type="match status" value="1"/>
</dbReference>
<evidence type="ECO:0000313" key="13">
    <source>
        <dbReference type="EMBL" id="TNU94875.1"/>
    </source>
</evidence>
<evidence type="ECO:0000256" key="4">
    <source>
        <dbReference type="ARBA" id="ARBA00022692"/>
    </source>
</evidence>
<feature type="transmembrane region" description="Helical" evidence="10">
    <location>
        <begin position="165"/>
        <end position="182"/>
    </location>
</feature>
<evidence type="ECO:0000256" key="7">
    <source>
        <dbReference type="ARBA" id="ARBA00022989"/>
    </source>
</evidence>
<protein>
    <submittedName>
        <fullName evidence="13">ABC transporter ATP-binding protein</fullName>
    </submittedName>
</protein>
<name>A0A5C5C7L1_EGGLN</name>
<proteinExistence type="inferred from homology"/>
<dbReference type="InterPro" id="IPR039421">
    <property type="entry name" value="Type_1_exporter"/>
</dbReference>
<dbReference type="Gene3D" id="3.40.50.300">
    <property type="entry name" value="P-loop containing nucleotide triphosphate hydrolases"/>
    <property type="match status" value="1"/>
</dbReference>
<feature type="domain" description="ABC transporter" evidence="11">
    <location>
        <begin position="339"/>
        <end position="574"/>
    </location>
</feature>
<evidence type="ECO:0000256" key="10">
    <source>
        <dbReference type="SAM" id="Phobius"/>
    </source>
</evidence>
<comment type="similarity">
    <text evidence="9">Belongs to the ABC transporter superfamily. Siderophore-Fe(3+) uptake transporter (SIUT) (TC 3.A.1.21) family.</text>
</comment>
<dbReference type="GO" id="GO:0016887">
    <property type="term" value="F:ATP hydrolysis activity"/>
    <property type="evidence" value="ECO:0007669"/>
    <property type="project" value="InterPro"/>
</dbReference>
<keyword evidence="5" id="KW-0547">Nucleotide-binding</keyword>
<dbReference type="FunFam" id="3.40.50.300:FF:000221">
    <property type="entry name" value="Multidrug ABC transporter ATP-binding protein"/>
    <property type="match status" value="1"/>
</dbReference>
<dbReference type="GO" id="GO:0034040">
    <property type="term" value="F:ATPase-coupled lipid transmembrane transporter activity"/>
    <property type="evidence" value="ECO:0007669"/>
    <property type="project" value="TreeGrafter"/>
</dbReference>
<evidence type="ECO:0000256" key="2">
    <source>
        <dbReference type="ARBA" id="ARBA00022448"/>
    </source>
</evidence>
<feature type="domain" description="ABC transmembrane type-1" evidence="12">
    <location>
        <begin position="25"/>
        <end position="307"/>
    </location>
</feature>
<evidence type="ECO:0000256" key="9">
    <source>
        <dbReference type="ARBA" id="ARBA00023455"/>
    </source>
</evidence>
<dbReference type="PROSITE" id="PS50929">
    <property type="entry name" value="ABC_TM1F"/>
    <property type="match status" value="1"/>
</dbReference>
<dbReference type="EMBL" id="VEVP01000004">
    <property type="protein sequence ID" value="TNU94875.1"/>
    <property type="molecule type" value="Genomic_DNA"/>
</dbReference>
<sequence>MSNSKRFLPRLRRYMDEGDRRQHRLGTLLYALSGVMCGIGLAIMMPATMALQSGDPQWGLTFWGWAVALAAVTVVGSTASFFGTKLSYAAGLGFMRNMQVVIGNKVSRLPLGWFKADSAGRLSRMVTQEMISTGQAAALYVGQLIKNAAAAIVFCAAVWLWSWQIGIMLTLSIPILFLLLRVSQACVGKGNGLEDSAERDIAARIVEFARCQGALRACRAGADYEELESSFVEGRKRSIRGLWWSALGEILSGTSVQMLVVSMIIAVSYLGASGSIGALETVVMIGVALRFTTLLNEIASALFGMEDRRAMLDGMDEVVEAAELPVVGESRARPTDASVRMGEVRFSYMKEKPILRGVDLDVPEGSMVAIVGPSGCGKTTMLKLIARFYDVDDGAVRIGGVDVRDMTTEDLFARVSFVFQDVYLFNDTLRNNVLMANPDASEEQLRAVADLAGVTEVVERLPGGWETLCGEGGRSLSGGERQRVSIARALLKQAPIVLLDEATSALDAENEKNVVRSIETLKRRSTLIVVAHKLETVRMADKIVVMDSSGKVAETGTHNELIALEGEYKDFWDKRNASSQWQLV</sequence>